<evidence type="ECO:0008006" key="4">
    <source>
        <dbReference type="Google" id="ProtNLM"/>
    </source>
</evidence>
<dbReference type="SUPFAM" id="SSF51445">
    <property type="entry name" value="(Trans)glycosidases"/>
    <property type="match status" value="1"/>
</dbReference>
<dbReference type="OrthoDB" id="2338662at2759"/>
<dbReference type="EMBL" id="KZ825826">
    <property type="protein sequence ID" value="PYH97257.1"/>
    <property type="molecule type" value="Genomic_DNA"/>
</dbReference>
<gene>
    <name evidence="2" type="ORF">BO71DRAFT_438914</name>
</gene>
<accession>A0A319DT54</accession>
<protein>
    <recommendedName>
        <fullName evidence="4">Glycoside hydrolase</fullName>
    </recommendedName>
</protein>
<reference evidence="2 3" key="1">
    <citation type="submission" date="2018-02" db="EMBL/GenBank/DDBJ databases">
        <title>The genomes of Aspergillus section Nigri reveals drivers in fungal speciation.</title>
        <authorList>
            <consortium name="DOE Joint Genome Institute"/>
            <person name="Vesth T.C."/>
            <person name="Nybo J."/>
            <person name="Theobald S."/>
            <person name="Brandl J."/>
            <person name="Frisvad J.C."/>
            <person name="Nielsen K.F."/>
            <person name="Lyhne E.K."/>
            <person name="Kogle M.E."/>
            <person name="Kuo A."/>
            <person name="Riley R."/>
            <person name="Clum A."/>
            <person name="Nolan M."/>
            <person name="Lipzen A."/>
            <person name="Salamov A."/>
            <person name="Henrissat B."/>
            <person name="Wiebenga A."/>
            <person name="De vries R.P."/>
            <person name="Grigoriev I.V."/>
            <person name="Mortensen U.H."/>
            <person name="Andersen M.R."/>
            <person name="Baker S.E."/>
        </authorList>
    </citation>
    <scope>NUCLEOTIDE SEQUENCE [LARGE SCALE GENOMIC DNA]</scope>
    <source>
        <strain evidence="2 3">CBS 707.79</strain>
    </source>
</reference>
<evidence type="ECO:0000256" key="1">
    <source>
        <dbReference type="SAM" id="SignalP"/>
    </source>
</evidence>
<keyword evidence="3" id="KW-1185">Reference proteome</keyword>
<dbReference type="AlphaFoldDB" id="A0A319DT54"/>
<sequence length="574" mass="62667">MWTTVLTVAASLASLPGVEAFNNPAGVDIWCGKAYRSSNTSFNPGGWFEQPSYSSTPLLDLKVRPRMSIYLESDTTGSLLVDTAVSHLTGDPLPILPSTAADSKQPIHLTIDILTSNGTSVASITNNTLTLDTTNNDIPLPFDSLHLTPQRTPYTITTTVSLPNTTTTFTTSTDLYYLPQRTDGGSATRIDHLHGGLSYLRGEDTTWTPIFPFTYYVQWSLYWDTSPATLSTFSSMGYNVIHIVPTGSLSDTPFPWANFTPYLDLADTSNLHLQYDVLWEPSNLTEMIDQVTHIHTHPSLLLYYTGDEPDGKSDPLNSTLIAYNTLKELDPYHPVSLALNCRDFYYEEYAAGADIILSDVYPIATNTSWSTVYETPCNATYGCCGCDDCTGEFADISDRIEEFRAFDQIIGWEKTHWGAPQAFGNETFWTRYPTSEEEVVMVLLSVNHGAMGIVMWDFPSSTGIEEVTGELSRVIGGDAEVVEFLVGGERAAVKAGSGVDVAVWVDGGKALVSVVCLEYDGVEGDVVVEVPGNGTVKEVVKALWGSSEWEVTGGKLVKQGLSGLEVDVFVVEVV</sequence>
<proteinExistence type="predicted"/>
<dbReference type="InterPro" id="IPR017853">
    <property type="entry name" value="GH"/>
</dbReference>
<dbReference type="Proteomes" id="UP000247810">
    <property type="component" value="Unassembled WGS sequence"/>
</dbReference>
<dbReference type="Gene3D" id="3.20.20.80">
    <property type="entry name" value="Glycosidases"/>
    <property type="match status" value="1"/>
</dbReference>
<dbReference type="STRING" id="1448320.A0A319DT54"/>
<dbReference type="VEuPathDB" id="FungiDB:BO71DRAFT_438914"/>
<name>A0A319DT54_9EURO</name>
<feature type="signal peptide" evidence="1">
    <location>
        <begin position="1"/>
        <end position="20"/>
    </location>
</feature>
<organism evidence="2 3">
    <name type="scientific">Aspergillus ellipticus CBS 707.79</name>
    <dbReference type="NCBI Taxonomy" id="1448320"/>
    <lineage>
        <taxon>Eukaryota</taxon>
        <taxon>Fungi</taxon>
        <taxon>Dikarya</taxon>
        <taxon>Ascomycota</taxon>
        <taxon>Pezizomycotina</taxon>
        <taxon>Eurotiomycetes</taxon>
        <taxon>Eurotiomycetidae</taxon>
        <taxon>Eurotiales</taxon>
        <taxon>Aspergillaceae</taxon>
        <taxon>Aspergillus</taxon>
        <taxon>Aspergillus subgen. Circumdati</taxon>
    </lineage>
</organism>
<evidence type="ECO:0000313" key="2">
    <source>
        <dbReference type="EMBL" id="PYH97257.1"/>
    </source>
</evidence>
<evidence type="ECO:0000313" key="3">
    <source>
        <dbReference type="Proteomes" id="UP000247810"/>
    </source>
</evidence>
<keyword evidence="1" id="KW-0732">Signal</keyword>
<feature type="chain" id="PRO_5016311517" description="Glycoside hydrolase" evidence="1">
    <location>
        <begin position="21"/>
        <end position="574"/>
    </location>
</feature>